<dbReference type="SUPFAM" id="SSF55961">
    <property type="entry name" value="Bet v1-like"/>
    <property type="match status" value="1"/>
</dbReference>
<feature type="transmembrane region" description="Helical" evidence="1">
    <location>
        <begin position="246"/>
        <end position="268"/>
    </location>
</feature>
<evidence type="ECO:0000259" key="2">
    <source>
        <dbReference type="PROSITE" id="PS50848"/>
    </source>
</evidence>
<dbReference type="InterPro" id="IPR002913">
    <property type="entry name" value="START_lipid-bd_dom"/>
</dbReference>
<reference evidence="4" key="1">
    <citation type="journal article" date="2023" name="Commun. Biol.">
        <title>Genome analysis of Parmales, the sister group of diatoms, reveals the evolutionary specialization of diatoms from phago-mixotrophs to photoautotrophs.</title>
        <authorList>
            <person name="Ban H."/>
            <person name="Sato S."/>
            <person name="Yoshikawa S."/>
            <person name="Yamada K."/>
            <person name="Nakamura Y."/>
            <person name="Ichinomiya M."/>
            <person name="Sato N."/>
            <person name="Blanc-Mathieu R."/>
            <person name="Endo H."/>
            <person name="Kuwata A."/>
            <person name="Ogata H."/>
        </authorList>
    </citation>
    <scope>NUCLEOTIDE SEQUENCE [LARGE SCALE GENOMIC DNA]</scope>
</reference>
<keyword evidence="1" id="KW-1133">Transmembrane helix</keyword>
<evidence type="ECO:0000313" key="4">
    <source>
        <dbReference type="Proteomes" id="UP001162640"/>
    </source>
</evidence>
<feature type="transmembrane region" description="Helical" evidence="1">
    <location>
        <begin position="86"/>
        <end position="107"/>
    </location>
</feature>
<dbReference type="PROSITE" id="PS50848">
    <property type="entry name" value="START"/>
    <property type="match status" value="1"/>
</dbReference>
<feature type="transmembrane region" description="Helical" evidence="1">
    <location>
        <begin position="331"/>
        <end position="351"/>
    </location>
</feature>
<dbReference type="AlphaFoldDB" id="A0A9W7EN73"/>
<dbReference type="EMBL" id="BLQM01000348">
    <property type="protein sequence ID" value="GMH84707.1"/>
    <property type="molecule type" value="Genomic_DNA"/>
</dbReference>
<dbReference type="GO" id="GO:0005737">
    <property type="term" value="C:cytoplasm"/>
    <property type="evidence" value="ECO:0007669"/>
    <property type="project" value="UniProtKB-ARBA"/>
</dbReference>
<name>A0A9W7EN73_9STRA</name>
<dbReference type="PANTHER" id="PTHR19308">
    <property type="entry name" value="PHOSPHATIDYLCHOLINE TRANSFER PROTEIN"/>
    <property type="match status" value="1"/>
</dbReference>
<feature type="transmembrane region" description="Helical" evidence="1">
    <location>
        <begin position="526"/>
        <end position="547"/>
    </location>
</feature>
<keyword evidence="1" id="KW-0812">Transmembrane</keyword>
<evidence type="ECO:0000313" key="3">
    <source>
        <dbReference type="EMBL" id="GMH84707.1"/>
    </source>
</evidence>
<feature type="transmembrane region" description="Helical" evidence="1">
    <location>
        <begin position="214"/>
        <end position="234"/>
    </location>
</feature>
<feature type="transmembrane region" description="Helical" evidence="1">
    <location>
        <begin position="553"/>
        <end position="576"/>
    </location>
</feature>
<dbReference type="Proteomes" id="UP001162640">
    <property type="component" value="Unassembled WGS sequence"/>
</dbReference>
<feature type="domain" description="START" evidence="2">
    <location>
        <begin position="644"/>
        <end position="847"/>
    </location>
</feature>
<comment type="caution">
    <text evidence="3">The sequence shown here is derived from an EMBL/GenBank/DDBJ whole genome shotgun (WGS) entry which is preliminary data.</text>
</comment>
<gene>
    <name evidence="3" type="ORF">TL16_g10002</name>
</gene>
<dbReference type="InterPro" id="IPR023393">
    <property type="entry name" value="START-like_dom_sf"/>
</dbReference>
<organism evidence="3 4">
    <name type="scientific">Triparma laevis f. inornata</name>
    <dbReference type="NCBI Taxonomy" id="1714386"/>
    <lineage>
        <taxon>Eukaryota</taxon>
        <taxon>Sar</taxon>
        <taxon>Stramenopiles</taxon>
        <taxon>Ochrophyta</taxon>
        <taxon>Bolidophyceae</taxon>
        <taxon>Parmales</taxon>
        <taxon>Triparmaceae</taxon>
        <taxon>Triparma</taxon>
    </lineage>
</organism>
<dbReference type="GO" id="GO:0008289">
    <property type="term" value="F:lipid binding"/>
    <property type="evidence" value="ECO:0007669"/>
    <property type="project" value="InterPro"/>
</dbReference>
<sequence length="1016" mass="114892">MACITTCATLMYAYFAYSSDEDEKAKIAKFWGWSILPIFVTTMAISFMLKPRREDRKYKTLLYIQYFVLSYVSEFLSLIGKGFKKGTVGIFFLKGLVLYPALLILGMKLRSHIAKLTNRDLSYFLTNDVVMGGAFIGLGQLAFLMFASIRCENANDDWKECRRILTSQVGLSAMVGLYVIIKLASGVVPKYILEKHTISVKKFAAMKMNTEEFVLADLLLMAIGCALFMLGNYGTEGDIHNDEERILLFTVMFTGLGCLLVTAVWKVIVIRGELWRGELSYERRHIEAISSTSEEFVLTEASSFWICVAVLLTTLESNFYVASAITLDDRLFTIASMAFPIVALAFVASFFCQPRRHSPKDMLVLRLHGTSFFYVSLGANVVRNYRNKQLPWAVAYLALTVLLTIFFHFGFKLRANIGRLPDKEDLETFLVNTLGKGLLKTSFSVLFLLFRTTKCAFEKGFDVREKGGTAKCFDTSWCALCIAIYLICWFVMNLVGSSVRSEWRNDLNLSIEKIAQMSHISLRRGLAGLLTLVTGVCAIFLFSLMSAKEMDEMIIRVIGISGIGASFGVLTSEIYSSLKAQSRRARAEIEIAVGKKQDQQNYAELAAKMRERRGVPLVEDQEPVFKRCEELLGNGWDDWGSEWEEWRAGGPMSRVRSRAVSNSKSPDVKMQMKYLEPKTGEGSIATGKAVGVVDCSTEEAASSIISVCSNEKLRVNREEGNPARVELREKARENERVYAMVHKFPFPLANREFVFRMISKSEEEKALVAFESVGDEVDYEDHRVMSSGDVDLKKLKGSRVELKRVRAFTRGLWLFEDLPVSDETKQCRMTYVVQIDAGGYIPTWLVNKKMPETLGAVQDAIDEFRTDADLQSRQIENTDVVSECSWIFTGIGFLLTSTYSVLVLFYVTRCWTMSEDFKISYWSISNILWPISSASFGIAFMSKPKRTGAGYKCFLYFHFFSFMVVSESASAIHYYLGGGWPKIFSISFTILKITLWCLMYRQALKLRETVAKVRKG</sequence>
<dbReference type="Gene3D" id="3.30.530.20">
    <property type="match status" value="1"/>
</dbReference>
<feature type="transmembrane region" description="Helical" evidence="1">
    <location>
        <begin position="28"/>
        <end position="49"/>
    </location>
</feature>
<feature type="transmembrane region" description="Helical" evidence="1">
    <location>
        <begin position="477"/>
        <end position="495"/>
    </location>
</feature>
<feature type="transmembrane region" description="Helical" evidence="1">
    <location>
        <begin position="61"/>
        <end position="80"/>
    </location>
</feature>
<proteinExistence type="predicted"/>
<dbReference type="InterPro" id="IPR051213">
    <property type="entry name" value="START_lipid_transfer"/>
</dbReference>
<feature type="transmembrane region" description="Helical" evidence="1">
    <location>
        <begin position="886"/>
        <end position="907"/>
    </location>
</feature>
<dbReference type="PANTHER" id="PTHR19308:SF14">
    <property type="entry name" value="START DOMAIN-CONTAINING PROTEIN"/>
    <property type="match status" value="1"/>
</dbReference>
<feature type="transmembrane region" description="Helical" evidence="1">
    <location>
        <begin position="953"/>
        <end position="976"/>
    </location>
</feature>
<feature type="transmembrane region" description="Helical" evidence="1">
    <location>
        <begin position="304"/>
        <end position="325"/>
    </location>
</feature>
<feature type="transmembrane region" description="Helical" evidence="1">
    <location>
        <begin position="363"/>
        <end position="383"/>
    </location>
</feature>
<feature type="transmembrane region" description="Helical" evidence="1">
    <location>
        <begin position="128"/>
        <end position="149"/>
    </location>
</feature>
<feature type="transmembrane region" description="Helical" evidence="1">
    <location>
        <begin position="982"/>
        <end position="1000"/>
    </location>
</feature>
<feature type="transmembrane region" description="Helical" evidence="1">
    <location>
        <begin position="919"/>
        <end position="941"/>
    </location>
</feature>
<evidence type="ECO:0000256" key="1">
    <source>
        <dbReference type="SAM" id="Phobius"/>
    </source>
</evidence>
<keyword evidence="1" id="KW-0472">Membrane</keyword>
<feature type="transmembrane region" description="Helical" evidence="1">
    <location>
        <begin position="169"/>
        <end position="193"/>
    </location>
</feature>
<accession>A0A9W7EN73</accession>
<protein>
    <recommendedName>
        <fullName evidence="2">START domain-containing protein</fullName>
    </recommendedName>
</protein>
<feature type="transmembrane region" description="Helical" evidence="1">
    <location>
        <begin position="389"/>
        <end position="409"/>
    </location>
</feature>